<dbReference type="PANTHER" id="PTHR35605:SF1">
    <property type="entry name" value="ECP2 EFFECTOR PROTEIN DOMAIN-CONTAINING PROTEIN-RELATED"/>
    <property type="match status" value="1"/>
</dbReference>
<dbReference type="EMBL" id="JAKWBI020000775">
    <property type="protein sequence ID" value="KAJ2892565.1"/>
    <property type="molecule type" value="Genomic_DNA"/>
</dbReference>
<name>A0AAD5WNH9_9PEZI</name>
<sequence>MKFIICTIAMAASLCNMATAFPREMHDARSMSLLEVRGPNIDSVSCDPIHDKDAAFSGPIKKGIEYLREGDKKCDRDADGKKQRVSCSWNSAIYVINNTKHKILIDCDDVADHAQAIWDKCGHHSPNGADEFINGYSHDERGYSVHVYHTGGEDGGC</sequence>
<organism evidence="2 3">
    <name type="scientific">Zalerion maritima</name>
    <dbReference type="NCBI Taxonomy" id="339359"/>
    <lineage>
        <taxon>Eukaryota</taxon>
        <taxon>Fungi</taxon>
        <taxon>Dikarya</taxon>
        <taxon>Ascomycota</taxon>
        <taxon>Pezizomycotina</taxon>
        <taxon>Sordariomycetes</taxon>
        <taxon>Lulworthiomycetidae</taxon>
        <taxon>Lulworthiales</taxon>
        <taxon>Lulworthiaceae</taxon>
        <taxon>Zalerion</taxon>
    </lineage>
</organism>
<evidence type="ECO:0000256" key="1">
    <source>
        <dbReference type="SAM" id="SignalP"/>
    </source>
</evidence>
<keyword evidence="1" id="KW-0732">Signal</keyword>
<dbReference type="Proteomes" id="UP001201980">
    <property type="component" value="Unassembled WGS sequence"/>
</dbReference>
<feature type="chain" id="PRO_5042158292" evidence="1">
    <location>
        <begin position="21"/>
        <end position="157"/>
    </location>
</feature>
<gene>
    <name evidence="2" type="ORF">MKZ38_009610</name>
</gene>
<keyword evidence="3" id="KW-1185">Reference proteome</keyword>
<dbReference type="AlphaFoldDB" id="A0AAD5WNH9"/>
<protein>
    <submittedName>
        <fullName evidence="2">Uncharacterized protein</fullName>
    </submittedName>
</protein>
<accession>A0AAD5WNH9</accession>
<feature type="signal peptide" evidence="1">
    <location>
        <begin position="1"/>
        <end position="20"/>
    </location>
</feature>
<comment type="caution">
    <text evidence="2">The sequence shown here is derived from an EMBL/GenBank/DDBJ whole genome shotgun (WGS) entry which is preliminary data.</text>
</comment>
<evidence type="ECO:0000313" key="2">
    <source>
        <dbReference type="EMBL" id="KAJ2892565.1"/>
    </source>
</evidence>
<dbReference type="PANTHER" id="PTHR35605">
    <property type="entry name" value="ECP2 EFFECTOR PROTEIN DOMAIN-CONTAINING PROTEIN-RELATED"/>
    <property type="match status" value="1"/>
</dbReference>
<evidence type="ECO:0000313" key="3">
    <source>
        <dbReference type="Proteomes" id="UP001201980"/>
    </source>
</evidence>
<proteinExistence type="predicted"/>
<reference evidence="2" key="1">
    <citation type="submission" date="2022-07" db="EMBL/GenBank/DDBJ databases">
        <title>Draft genome sequence of Zalerion maritima ATCC 34329, a (micro)plastics degrading marine fungus.</title>
        <authorList>
            <person name="Paco A."/>
            <person name="Goncalves M.F.M."/>
            <person name="Rocha-Santos T.A.P."/>
            <person name="Alves A."/>
        </authorList>
    </citation>
    <scope>NUCLEOTIDE SEQUENCE</scope>
    <source>
        <strain evidence="2">ATCC 34329</strain>
    </source>
</reference>